<dbReference type="InterPro" id="IPR040079">
    <property type="entry name" value="Glutathione_S-Trfase"/>
</dbReference>
<feature type="domain" description="GST N-terminal" evidence="4">
    <location>
        <begin position="1"/>
        <end position="80"/>
    </location>
</feature>
<feature type="domain" description="GST C-terminal" evidence="5">
    <location>
        <begin position="88"/>
        <end position="206"/>
    </location>
</feature>
<protein>
    <submittedName>
        <fullName evidence="6">Glutathione S-transferase family protein</fullName>
    </submittedName>
</protein>
<dbReference type="InterPro" id="IPR036249">
    <property type="entry name" value="Thioredoxin-like_sf"/>
</dbReference>
<dbReference type="CDD" id="cd03207">
    <property type="entry name" value="GST_C_8"/>
    <property type="match status" value="1"/>
</dbReference>
<dbReference type="SFLD" id="SFLDG00358">
    <property type="entry name" value="Main_(cytGST)"/>
    <property type="match status" value="1"/>
</dbReference>
<dbReference type="InterPro" id="IPR036282">
    <property type="entry name" value="Glutathione-S-Trfase_C_sf"/>
</dbReference>
<dbReference type="InterPro" id="IPR004045">
    <property type="entry name" value="Glutathione_S-Trfase_N"/>
</dbReference>
<organism evidence="6 7">
    <name type="scientific">Vibrio splendidus</name>
    <dbReference type="NCBI Taxonomy" id="29497"/>
    <lineage>
        <taxon>Bacteria</taxon>
        <taxon>Pseudomonadati</taxon>
        <taxon>Pseudomonadota</taxon>
        <taxon>Gammaproteobacteria</taxon>
        <taxon>Vibrionales</taxon>
        <taxon>Vibrionaceae</taxon>
        <taxon>Vibrio</taxon>
    </lineage>
</organism>
<dbReference type="CDD" id="cd03046">
    <property type="entry name" value="GST_N_GTT1_like"/>
    <property type="match status" value="1"/>
</dbReference>
<reference evidence="6" key="1">
    <citation type="submission" date="2022-01" db="EMBL/GenBank/DDBJ databases">
        <title>Vibrio aestuarianus Clade A and Clade B isolates are associated with Pacific oyster (Crassostrea gigas) disease outbreaks across Ireland.</title>
        <authorList>
            <person name="Coyle N."/>
            <person name="O'Toole C."/>
            <person name="Thomas J.C.L."/>
            <person name="Ryder D."/>
            <person name="Cheslett D."/>
            <person name="Feist S."/>
            <person name="Bean T."/>
            <person name="Joseph A."/>
            <person name="Waina A."/>
            <person name="Feil E."/>
            <person name="Verner-Jeffreys D.W."/>
        </authorList>
    </citation>
    <scope>NUCLEOTIDE SEQUENCE</scope>
    <source>
        <strain evidence="6">S/17/14 A</strain>
    </source>
</reference>
<dbReference type="Gene3D" id="3.40.30.10">
    <property type="entry name" value="Glutaredoxin"/>
    <property type="match status" value="1"/>
</dbReference>
<evidence type="ECO:0000256" key="1">
    <source>
        <dbReference type="ARBA" id="ARBA00007409"/>
    </source>
</evidence>
<dbReference type="PROSITE" id="PS50405">
    <property type="entry name" value="GST_CTER"/>
    <property type="match status" value="1"/>
</dbReference>
<sequence length="206" mass="23323">MIDIYGTPNSRSTRVLWCAEELGIEYNFKKVDFSSGENKSDAYLAINPAGKTPAIVDGDFVLSESTAILEFLAQEYGKEQIKPSDKSDNREKALCAKWCSFAVCELEQPLWTMAKHSFIYPEDMRQDGILPVCQKEFQNALSVLSQQLDSNEYLLGEVFSIADILISHTLAWALSFQQEIPQSNLMSYVQRCTSRPAFKMAQQREP</sequence>
<comment type="caution">
    <text evidence="6">The sequence shown here is derived from an EMBL/GenBank/DDBJ whole genome shotgun (WGS) entry which is preliminary data.</text>
</comment>
<dbReference type="PANTHER" id="PTHR44051:SF21">
    <property type="entry name" value="GLUTATHIONE S-TRANSFERASE FAMILY PROTEIN"/>
    <property type="match status" value="1"/>
</dbReference>
<dbReference type="Pfam" id="PF00043">
    <property type="entry name" value="GST_C"/>
    <property type="match status" value="1"/>
</dbReference>
<dbReference type="GO" id="GO:0016740">
    <property type="term" value="F:transferase activity"/>
    <property type="evidence" value="ECO:0007669"/>
    <property type="project" value="UniProtKB-KW"/>
</dbReference>
<dbReference type="InterPro" id="IPR010987">
    <property type="entry name" value="Glutathione-S-Trfase_C-like"/>
</dbReference>
<dbReference type="FunFam" id="3.40.30.10:FF:000039">
    <property type="entry name" value="Glutathione S-transferase domain"/>
    <property type="match status" value="1"/>
</dbReference>
<dbReference type="PANTHER" id="PTHR44051">
    <property type="entry name" value="GLUTATHIONE S-TRANSFERASE-RELATED"/>
    <property type="match status" value="1"/>
</dbReference>
<dbReference type="Gene3D" id="1.20.1050.10">
    <property type="match status" value="1"/>
</dbReference>
<dbReference type="SUPFAM" id="SSF52833">
    <property type="entry name" value="Thioredoxin-like"/>
    <property type="match status" value="1"/>
</dbReference>
<comment type="similarity">
    <text evidence="1 3">Belongs to the GST superfamily.</text>
</comment>
<gene>
    <name evidence="6" type="ORF">L8R85_16465</name>
</gene>
<dbReference type="EMBL" id="JAKMYX010000065">
    <property type="protein sequence ID" value="MDH5922626.1"/>
    <property type="molecule type" value="Genomic_DNA"/>
</dbReference>
<evidence type="ECO:0000256" key="2">
    <source>
        <dbReference type="ARBA" id="ARBA00022679"/>
    </source>
</evidence>
<dbReference type="SFLD" id="SFLDS00019">
    <property type="entry name" value="Glutathione_Transferase_(cytos"/>
    <property type="match status" value="1"/>
</dbReference>
<dbReference type="InterPro" id="IPR004046">
    <property type="entry name" value="GST_C"/>
</dbReference>
<dbReference type="Pfam" id="PF02798">
    <property type="entry name" value="GST_N"/>
    <property type="match status" value="1"/>
</dbReference>
<dbReference type="AlphaFoldDB" id="A0AA43G084"/>
<proteinExistence type="inferred from homology"/>
<evidence type="ECO:0000259" key="4">
    <source>
        <dbReference type="PROSITE" id="PS50404"/>
    </source>
</evidence>
<keyword evidence="2" id="KW-0808">Transferase</keyword>
<dbReference type="RefSeq" id="WP_108111024.1">
    <property type="nucleotide sequence ID" value="NZ_JAKMYX010000065.1"/>
</dbReference>
<accession>A0AA43G084</accession>
<name>A0AA43G084_VIBSP</name>
<dbReference type="SUPFAM" id="SSF47616">
    <property type="entry name" value="GST C-terminal domain-like"/>
    <property type="match status" value="1"/>
</dbReference>
<dbReference type="PROSITE" id="PS50404">
    <property type="entry name" value="GST_NTER"/>
    <property type="match status" value="1"/>
</dbReference>
<evidence type="ECO:0000313" key="6">
    <source>
        <dbReference type="EMBL" id="MDH5922626.1"/>
    </source>
</evidence>
<evidence type="ECO:0000259" key="5">
    <source>
        <dbReference type="PROSITE" id="PS50405"/>
    </source>
</evidence>
<dbReference type="SFLD" id="SFLDG01150">
    <property type="entry name" value="Main.1:_Beta-like"/>
    <property type="match status" value="1"/>
</dbReference>
<evidence type="ECO:0000313" key="7">
    <source>
        <dbReference type="Proteomes" id="UP001159663"/>
    </source>
</evidence>
<evidence type="ECO:0000256" key="3">
    <source>
        <dbReference type="RuleBase" id="RU003494"/>
    </source>
</evidence>
<dbReference type="Proteomes" id="UP001159663">
    <property type="component" value="Unassembled WGS sequence"/>
</dbReference>